<dbReference type="Proteomes" id="UP000009036">
    <property type="component" value="Chromosome"/>
</dbReference>
<reference evidence="1" key="2">
    <citation type="submission" date="2021-04" db="EMBL/GenBank/DDBJ databases">
        <authorList>
            <person name="Wen M.-L."/>
            <person name="Han X.-L."/>
            <person name="Xiong J."/>
        </authorList>
    </citation>
    <scope>NUCLEOTIDE SEQUENCE</scope>
    <source>
        <strain evidence="1">AGR0001</strain>
    </source>
</reference>
<organism evidence="1 2">
    <name type="scientific">Streptomyces auratus AGR0001</name>
    <dbReference type="NCBI Taxonomy" id="1160718"/>
    <lineage>
        <taxon>Bacteria</taxon>
        <taxon>Bacillati</taxon>
        <taxon>Actinomycetota</taxon>
        <taxon>Actinomycetes</taxon>
        <taxon>Kitasatosporales</taxon>
        <taxon>Streptomycetaceae</taxon>
        <taxon>Streptomyces</taxon>
    </lineage>
</organism>
<evidence type="ECO:0008006" key="3">
    <source>
        <dbReference type="Google" id="ProtNLM"/>
    </source>
</evidence>
<evidence type="ECO:0000313" key="2">
    <source>
        <dbReference type="Proteomes" id="UP000009036"/>
    </source>
</evidence>
<dbReference type="AlphaFoldDB" id="A0A8B1NLM8"/>
<dbReference type="OrthoDB" id="4084399at2"/>
<accession>A0A8B1NLM8</accession>
<dbReference type="KEGG" id="sauh:SU9_014035"/>
<proteinExistence type="predicted"/>
<name>A0A8B1NLM8_9ACTN</name>
<sequence>MSELMSYGGASPSGGAVLARPDVSALRTKHGAWIGFGATSSFTVKGAAAFDVVSTLLDRSDGSRSGDDLLSEFPAGSRVAVSRVLHALVARRCVTVLDAPMSQHIGARGPAAEWLIPYFSQWTDDPVRALDRVLATPVHLYGRPDWLARLRQLLAAQQLFGMRVEFHTVTDEDQVPRWEDAGLAVVDADGLTYERTLRLQDALLARGLPHGIVGEVSGRRWILWSDDESTGCWECLCRYGRTAESAAPPDTASTVPDDSAAAALIHAIYQRGAGLGEQAAAAVSIPLEPGPPTVKEHPVWSVAGCRCHRAVVPQAADGERDGSAEALIRRNIVSPEDDDRLDDDHERIIETLRGWTDEFAGPFRYLDGGDLPQVPFGQARATALVGLAEECRVRELTAATLSSREALYQAALNALEMFAARPGSQRPYLGAGWTLDEAVYRALLRRSLARSVDDAEWVPVCDDDLGHDACAALSRYIQGCVARTHGHEAPRWTGTRLPDGIHRVSGRVAGNVVARGAGACYAEAVSTALLGLVNDDRLLVPVNPHFLTWAEVWRHLARPEWAEVTARAVPFARGKVRLVEVV</sequence>
<gene>
    <name evidence="1" type="ORF">SU9_014035</name>
</gene>
<evidence type="ECO:0000313" key="1">
    <source>
        <dbReference type="EMBL" id="QTZ92456.1"/>
    </source>
</evidence>
<reference evidence="1" key="1">
    <citation type="journal article" date="2012" name="J. Bacteriol.">
        <title>Genome Sequence of Streptomyces auratus Strain AGR0001, a Phoslactomycin-Producing Actinomycete.</title>
        <authorList>
            <person name="Han X."/>
            <person name="Li M."/>
            <person name="Ding Z."/>
            <person name="Zhao J."/>
            <person name="Ji K."/>
            <person name="Wen M."/>
            <person name="Lu T."/>
        </authorList>
    </citation>
    <scope>NUCLEOTIDE SEQUENCE</scope>
    <source>
        <strain evidence="1">AGR0001</strain>
    </source>
</reference>
<protein>
    <recommendedName>
        <fullName evidence="3">YcaO domain-containing protein</fullName>
    </recommendedName>
</protein>
<dbReference type="RefSeq" id="WP_144044220.1">
    <property type="nucleotide sequence ID" value="NZ_CP072931.1"/>
</dbReference>
<keyword evidence="2" id="KW-1185">Reference proteome</keyword>
<dbReference type="EMBL" id="CP072931">
    <property type="protein sequence ID" value="QTZ92456.1"/>
    <property type="molecule type" value="Genomic_DNA"/>
</dbReference>